<dbReference type="SUPFAM" id="SSF48498">
    <property type="entry name" value="Tetracyclin repressor-like, C-terminal domain"/>
    <property type="match status" value="1"/>
</dbReference>
<dbReference type="PRINTS" id="PR00455">
    <property type="entry name" value="HTHTETR"/>
</dbReference>
<protein>
    <submittedName>
        <fullName evidence="7">Transcriptional regulator, TetR family</fullName>
    </submittedName>
</protein>
<keyword evidence="1" id="KW-0805">Transcription regulation</keyword>
<organism evidence="7 8">
    <name type="scientific">Ancylobacter rudongensis</name>
    <dbReference type="NCBI Taxonomy" id="177413"/>
    <lineage>
        <taxon>Bacteria</taxon>
        <taxon>Pseudomonadati</taxon>
        <taxon>Pseudomonadota</taxon>
        <taxon>Alphaproteobacteria</taxon>
        <taxon>Hyphomicrobiales</taxon>
        <taxon>Xanthobacteraceae</taxon>
        <taxon>Ancylobacter</taxon>
    </lineage>
</organism>
<dbReference type="FunFam" id="1.10.10.60:FF:000141">
    <property type="entry name" value="TetR family transcriptional regulator"/>
    <property type="match status" value="1"/>
</dbReference>
<proteinExistence type="predicted"/>
<accession>A0A1G4UU46</accession>
<evidence type="ECO:0000256" key="5">
    <source>
        <dbReference type="SAM" id="MobiDB-lite"/>
    </source>
</evidence>
<dbReference type="PANTHER" id="PTHR30055">
    <property type="entry name" value="HTH-TYPE TRANSCRIPTIONAL REGULATOR RUTR"/>
    <property type="match status" value="1"/>
</dbReference>
<feature type="domain" description="HTH tetR-type" evidence="6">
    <location>
        <begin position="38"/>
        <end position="98"/>
    </location>
</feature>
<evidence type="ECO:0000256" key="4">
    <source>
        <dbReference type="PROSITE-ProRule" id="PRU00335"/>
    </source>
</evidence>
<dbReference type="Proteomes" id="UP000198889">
    <property type="component" value="Unassembled WGS sequence"/>
</dbReference>
<evidence type="ECO:0000313" key="8">
    <source>
        <dbReference type="Proteomes" id="UP000198889"/>
    </source>
</evidence>
<evidence type="ECO:0000259" key="6">
    <source>
        <dbReference type="PROSITE" id="PS50977"/>
    </source>
</evidence>
<dbReference type="InterPro" id="IPR036271">
    <property type="entry name" value="Tet_transcr_reg_TetR-rel_C_sf"/>
</dbReference>
<name>A0A1G4UU46_9HYPH</name>
<dbReference type="Gene3D" id="1.10.357.10">
    <property type="entry name" value="Tetracycline Repressor, domain 2"/>
    <property type="match status" value="1"/>
</dbReference>
<feature type="DNA-binding region" description="H-T-H motif" evidence="4">
    <location>
        <begin position="61"/>
        <end position="80"/>
    </location>
</feature>
<dbReference type="InterPro" id="IPR009057">
    <property type="entry name" value="Homeodomain-like_sf"/>
</dbReference>
<dbReference type="InterPro" id="IPR001647">
    <property type="entry name" value="HTH_TetR"/>
</dbReference>
<dbReference type="PANTHER" id="PTHR30055:SF146">
    <property type="entry name" value="HTH-TYPE TRANSCRIPTIONAL DUAL REGULATOR CECR"/>
    <property type="match status" value="1"/>
</dbReference>
<dbReference type="Pfam" id="PF00440">
    <property type="entry name" value="TetR_N"/>
    <property type="match status" value="1"/>
</dbReference>
<dbReference type="GO" id="GO:0003700">
    <property type="term" value="F:DNA-binding transcription factor activity"/>
    <property type="evidence" value="ECO:0007669"/>
    <property type="project" value="TreeGrafter"/>
</dbReference>
<feature type="region of interest" description="Disordered" evidence="5">
    <location>
        <begin position="9"/>
        <end position="36"/>
    </location>
</feature>
<evidence type="ECO:0000256" key="2">
    <source>
        <dbReference type="ARBA" id="ARBA00023125"/>
    </source>
</evidence>
<evidence type="ECO:0000313" key="7">
    <source>
        <dbReference type="EMBL" id="SCW97057.1"/>
    </source>
</evidence>
<dbReference type="EMBL" id="FMTP01000018">
    <property type="protein sequence ID" value="SCW97057.1"/>
    <property type="molecule type" value="Genomic_DNA"/>
</dbReference>
<keyword evidence="3" id="KW-0804">Transcription</keyword>
<dbReference type="InterPro" id="IPR039536">
    <property type="entry name" value="TetR_C_Proteobacteria"/>
</dbReference>
<dbReference type="InterPro" id="IPR050109">
    <property type="entry name" value="HTH-type_TetR-like_transc_reg"/>
</dbReference>
<dbReference type="GO" id="GO:0000976">
    <property type="term" value="F:transcription cis-regulatory region binding"/>
    <property type="evidence" value="ECO:0007669"/>
    <property type="project" value="TreeGrafter"/>
</dbReference>
<dbReference type="Gene3D" id="1.10.10.60">
    <property type="entry name" value="Homeodomain-like"/>
    <property type="match status" value="1"/>
</dbReference>
<sequence length="236" mass="25494">MVRHPLKIATSEAGTVRGGTDSGTAPGAKTPALPDRENPKVRQVLEAAHALFLELPYDAVSTDAIAKAAGISKTTLYVYFPSKETVFSALVRENCEQTAHAIWSSAAESDDVEEALRLIARNFMTMFATTDALAFYRTIIAQVPRFPELGRIFYESGPKVIQDRIALFLRDASARGDLSVPDPELAAAQFLQLISVDIPLTGLLGLETLTTDRVTTTIESGLAVFLKGYRPPVSPG</sequence>
<dbReference type="AlphaFoldDB" id="A0A1G4UU46"/>
<dbReference type="Pfam" id="PF14246">
    <property type="entry name" value="TetR_C_7"/>
    <property type="match status" value="1"/>
</dbReference>
<dbReference type="PROSITE" id="PS50977">
    <property type="entry name" value="HTH_TETR_2"/>
    <property type="match status" value="1"/>
</dbReference>
<evidence type="ECO:0000256" key="1">
    <source>
        <dbReference type="ARBA" id="ARBA00023015"/>
    </source>
</evidence>
<reference evidence="8" key="1">
    <citation type="submission" date="2016-10" db="EMBL/GenBank/DDBJ databases">
        <authorList>
            <person name="Varghese N."/>
            <person name="Submissions S."/>
        </authorList>
    </citation>
    <scope>NUCLEOTIDE SEQUENCE [LARGE SCALE GENOMIC DNA]</scope>
    <source>
        <strain evidence="8">CGMCC 1.1761</strain>
    </source>
</reference>
<dbReference type="SUPFAM" id="SSF46689">
    <property type="entry name" value="Homeodomain-like"/>
    <property type="match status" value="1"/>
</dbReference>
<dbReference type="STRING" id="177413.SAMN05660859_0398"/>
<keyword evidence="2 4" id="KW-0238">DNA-binding</keyword>
<gene>
    <name evidence="7" type="ORF">SAMN05660859_0398</name>
</gene>
<keyword evidence="8" id="KW-1185">Reference proteome</keyword>
<evidence type="ECO:0000256" key="3">
    <source>
        <dbReference type="ARBA" id="ARBA00023163"/>
    </source>
</evidence>
<dbReference type="RefSeq" id="WP_091444793.1">
    <property type="nucleotide sequence ID" value="NZ_FMTP01000018.1"/>
</dbReference>